<evidence type="ECO:0000256" key="4">
    <source>
        <dbReference type="ARBA" id="ARBA00023143"/>
    </source>
</evidence>
<evidence type="ECO:0000259" key="6">
    <source>
        <dbReference type="Pfam" id="PF00460"/>
    </source>
</evidence>
<evidence type="ECO:0000259" key="7">
    <source>
        <dbReference type="Pfam" id="PF06429"/>
    </source>
</evidence>
<keyword evidence="10" id="KW-0966">Cell projection</keyword>
<dbReference type="AlphaFoldDB" id="A0A516H3R6"/>
<name>A0A516H3R6_9PROT</name>
<sequence>MALCQGYRIRVTKRHGPCSRRSRHRHPTREQPMSITGAMQTAISGMNGQSAAIGFISDNVANASTVGYKKVESRFQTLVTQSSAQANTHSSGGVLNQPFFANNAPGPISRVSSTTSIAISGNGFIPVSKQVGTDPSTGLPTFEATNYYTRVGDFNQNSEGFLINSSGYYLQGWAVDPVTGEVDTSSTSEVRVSNLLDAPVATNLVEYAANLPNNVRDASGNLPATLPASSIQIFDALGNARSVNLTWTRIGESDWTLQVNSPDSTPATFGPATVSFGGTLVDGTTVPAGTLSSMTTGGGLTATAASATGANAAFSFDLDFGSGPQAISLDLGSYGNNTGTTQYAGDKLTLNSFEQNGVPQGNFKSLSIDEQGYVSVTFDNGNVKTFYQIPIARFNDPTELDRVNGNAFVATPRSGSPILAEAGSSGVGDFVSSAVEGSNVDIAEEFSKLIVAQRAYSANARIITTTDELLQETINIRR</sequence>
<accession>A0A516H3R6</accession>
<comment type="subcellular location">
    <subcellularLocation>
        <location evidence="1 5">Bacterial flagellum basal body</location>
    </subcellularLocation>
</comment>
<evidence type="ECO:0000259" key="8">
    <source>
        <dbReference type="Pfam" id="PF07559"/>
    </source>
</evidence>
<dbReference type="Proteomes" id="UP000317496">
    <property type="component" value="Chromosome"/>
</dbReference>
<dbReference type="PANTHER" id="PTHR30435:SF1">
    <property type="entry name" value="FLAGELLAR HOOK PROTEIN FLGE"/>
    <property type="match status" value="1"/>
</dbReference>
<evidence type="ECO:0000256" key="5">
    <source>
        <dbReference type="RuleBase" id="RU362116"/>
    </source>
</evidence>
<keyword evidence="4 5" id="KW-0975">Bacterial flagellum</keyword>
<dbReference type="GO" id="GO:0005829">
    <property type="term" value="C:cytosol"/>
    <property type="evidence" value="ECO:0007669"/>
    <property type="project" value="TreeGrafter"/>
</dbReference>
<dbReference type="InterPro" id="IPR053967">
    <property type="entry name" value="LlgE_F_G-like_D1"/>
</dbReference>
<dbReference type="InterPro" id="IPR037058">
    <property type="entry name" value="Falgellar_hook_FlgE_sf"/>
</dbReference>
<dbReference type="Pfam" id="PF06429">
    <property type="entry name" value="Flg_bbr_C"/>
    <property type="match status" value="1"/>
</dbReference>
<dbReference type="PANTHER" id="PTHR30435">
    <property type="entry name" value="FLAGELLAR PROTEIN"/>
    <property type="match status" value="1"/>
</dbReference>
<dbReference type="InterPro" id="IPR020013">
    <property type="entry name" value="Flagellar_FlgE/F/G"/>
</dbReference>
<evidence type="ECO:0000313" key="10">
    <source>
        <dbReference type="EMBL" id="QDO98409.1"/>
    </source>
</evidence>
<feature type="domain" description="Flagellar hook protein FlgE D2" evidence="8">
    <location>
        <begin position="228"/>
        <end position="357"/>
    </location>
</feature>
<dbReference type="SUPFAM" id="SSF117143">
    <property type="entry name" value="Flagellar hook protein flgE"/>
    <property type="match status" value="1"/>
</dbReference>
<evidence type="ECO:0000313" key="11">
    <source>
        <dbReference type="Proteomes" id="UP000317496"/>
    </source>
</evidence>
<keyword evidence="10" id="KW-0969">Cilium</keyword>
<dbReference type="InterPro" id="IPR011491">
    <property type="entry name" value="FlgE_D2"/>
</dbReference>
<dbReference type="Gene3D" id="2.60.98.20">
    <property type="entry name" value="Flagellar hook protein FlgE"/>
    <property type="match status" value="1"/>
</dbReference>
<dbReference type="Pfam" id="PF07559">
    <property type="entry name" value="FlgE_D2"/>
    <property type="match status" value="1"/>
</dbReference>
<keyword evidence="11" id="KW-1185">Reference proteome</keyword>
<dbReference type="KEGG" id="fer:FNB15_14500"/>
<feature type="domain" description="Flagellar basal body rod protein N-terminal" evidence="6">
    <location>
        <begin position="39"/>
        <end position="69"/>
    </location>
</feature>
<gene>
    <name evidence="10" type="ORF">FNB15_14500</name>
</gene>
<dbReference type="InterPro" id="IPR010930">
    <property type="entry name" value="Flg_bb/hook_C_dom"/>
</dbReference>
<organism evidence="10 11">
    <name type="scientific">Ferrovibrio terrae</name>
    <dbReference type="NCBI Taxonomy" id="2594003"/>
    <lineage>
        <taxon>Bacteria</taxon>
        <taxon>Pseudomonadati</taxon>
        <taxon>Pseudomonadota</taxon>
        <taxon>Alphaproteobacteria</taxon>
        <taxon>Rhodospirillales</taxon>
        <taxon>Rhodospirillaceae</taxon>
        <taxon>Ferrovibrio</taxon>
    </lineage>
</organism>
<dbReference type="GO" id="GO:0009425">
    <property type="term" value="C:bacterial-type flagellum basal body"/>
    <property type="evidence" value="ECO:0007669"/>
    <property type="project" value="UniProtKB-SubCell"/>
</dbReference>
<evidence type="ECO:0000256" key="3">
    <source>
        <dbReference type="ARBA" id="ARBA00019015"/>
    </source>
</evidence>
<dbReference type="InterPro" id="IPR037925">
    <property type="entry name" value="FlgE/F/G-like"/>
</dbReference>
<dbReference type="Pfam" id="PF22692">
    <property type="entry name" value="LlgE_F_G_D1"/>
    <property type="match status" value="1"/>
</dbReference>
<dbReference type="OrthoDB" id="8372879at2"/>
<dbReference type="EMBL" id="CP041636">
    <property type="protein sequence ID" value="QDO98409.1"/>
    <property type="molecule type" value="Genomic_DNA"/>
</dbReference>
<evidence type="ECO:0000256" key="1">
    <source>
        <dbReference type="ARBA" id="ARBA00004117"/>
    </source>
</evidence>
<comment type="similarity">
    <text evidence="2 5">Belongs to the flagella basal body rod proteins family.</text>
</comment>
<dbReference type="InterPro" id="IPR001444">
    <property type="entry name" value="Flag_bb_rod_N"/>
</dbReference>
<dbReference type="GO" id="GO:0009424">
    <property type="term" value="C:bacterial-type flagellum hook"/>
    <property type="evidence" value="ECO:0007669"/>
    <property type="project" value="TreeGrafter"/>
</dbReference>
<evidence type="ECO:0000259" key="9">
    <source>
        <dbReference type="Pfam" id="PF22692"/>
    </source>
</evidence>
<evidence type="ECO:0000256" key="2">
    <source>
        <dbReference type="ARBA" id="ARBA00009677"/>
    </source>
</evidence>
<reference evidence="10 11" key="1">
    <citation type="submission" date="2019-07" db="EMBL/GenBank/DDBJ databases">
        <title>Genome sequencing for Ferrovibrio sp. K5.</title>
        <authorList>
            <person name="Park S.-J."/>
        </authorList>
    </citation>
    <scope>NUCLEOTIDE SEQUENCE [LARGE SCALE GENOMIC DNA]</scope>
    <source>
        <strain evidence="10 11">K5</strain>
    </source>
</reference>
<comment type="function">
    <text evidence="5">A flexible structure which links the flagellar filament to the drive apparatus in the basal body.</text>
</comment>
<dbReference type="Pfam" id="PF00460">
    <property type="entry name" value="Flg_bb_rod"/>
    <property type="match status" value="1"/>
</dbReference>
<dbReference type="GO" id="GO:0071978">
    <property type="term" value="P:bacterial-type flagellum-dependent swarming motility"/>
    <property type="evidence" value="ECO:0007669"/>
    <property type="project" value="TreeGrafter"/>
</dbReference>
<feature type="domain" description="Flagellar hook protein FlgE/F/G-like D1" evidence="9">
    <location>
        <begin position="118"/>
        <end position="179"/>
    </location>
</feature>
<keyword evidence="10" id="KW-0282">Flagellum</keyword>
<protein>
    <recommendedName>
        <fullName evidence="3 5">Flagellar hook protein FlgE</fullName>
    </recommendedName>
</protein>
<dbReference type="NCBIfam" id="TIGR03506">
    <property type="entry name" value="FlgEFG_subfam"/>
    <property type="match status" value="1"/>
</dbReference>
<proteinExistence type="inferred from homology"/>
<feature type="domain" description="Flagellar basal-body/hook protein C-terminal" evidence="7">
    <location>
        <begin position="432"/>
        <end position="476"/>
    </location>
</feature>